<evidence type="ECO:0000256" key="5">
    <source>
        <dbReference type="ARBA" id="ARBA00020296"/>
    </source>
</evidence>
<evidence type="ECO:0000313" key="18">
    <source>
        <dbReference type="Proteomes" id="UP000094455"/>
    </source>
</evidence>
<keyword evidence="7" id="KW-0827">Tyrosine biosynthesis</keyword>
<evidence type="ECO:0000256" key="3">
    <source>
        <dbReference type="ARBA" id="ARBA00011738"/>
    </source>
</evidence>
<dbReference type="InterPro" id="IPR008238">
    <property type="entry name" value="Chorismate_mutase_AroQ_euk"/>
</dbReference>
<dbReference type="EMBL" id="KV454004">
    <property type="protein sequence ID" value="ODQ46103.1"/>
    <property type="molecule type" value="Genomic_DNA"/>
</dbReference>
<evidence type="ECO:0000256" key="12">
    <source>
        <dbReference type="ARBA" id="ARBA00023235"/>
    </source>
</evidence>
<keyword evidence="6" id="KW-0963">Cytoplasm</keyword>
<dbReference type="GO" id="GO:0009094">
    <property type="term" value="P:L-phenylalanine biosynthetic process"/>
    <property type="evidence" value="ECO:0007669"/>
    <property type="project" value="UniProtKB-KW"/>
</dbReference>
<evidence type="ECO:0000256" key="13">
    <source>
        <dbReference type="ARBA" id="ARBA00023979"/>
    </source>
</evidence>
<dbReference type="GO" id="GO:0004106">
    <property type="term" value="F:chorismate mutase activity"/>
    <property type="evidence" value="ECO:0007669"/>
    <property type="project" value="UniProtKB-UniRule"/>
</dbReference>
<comment type="subcellular location">
    <subcellularLocation>
        <location evidence="1">Cytoplasm</location>
    </subcellularLocation>
</comment>
<dbReference type="GO" id="GO:0005737">
    <property type="term" value="C:cytoplasm"/>
    <property type="evidence" value="ECO:0007669"/>
    <property type="project" value="UniProtKB-SubCell"/>
</dbReference>
<evidence type="ECO:0000256" key="1">
    <source>
        <dbReference type="ARBA" id="ARBA00004496"/>
    </source>
</evidence>
<dbReference type="SUPFAM" id="SSF48600">
    <property type="entry name" value="Chorismate mutase II"/>
    <property type="match status" value="1"/>
</dbReference>
<evidence type="ECO:0000256" key="8">
    <source>
        <dbReference type="ARBA" id="ARBA00022533"/>
    </source>
</evidence>
<comment type="pathway">
    <text evidence="2">Metabolic intermediate biosynthesis; prephenate biosynthesis; prephenate from chorismate: step 1/1.</text>
</comment>
<comment type="function">
    <text evidence="14">Catalyzes the Claisen rearrangement of chorismate to prephenate. Acts at the first branch point in the aromatic amino acid pathway where it steers biosynthesis towards phenylalanine and tyrosine, and away from tryptophan.</text>
</comment>
<evidence type="ECO:0000256" key="10">
    <source>
        <dbReference type="ARBA" id="ARBA00023141"/>
    </source>
</evidence>
<dbReference type="InterPro" id="IPR037039">
    <property type="entry name" value="CM_AroQ_sf_eucaryotic"/>
</dbReference>
<evidence type="ECO:0000256" key="15">
    <source>
        <dbReference type="PIRNR" id="PIRNR017318"/>
    </source>
</evidence>
<keyword evidence="12 15" id="KW-0413">Isomerase</keyword>
<comment type="catalytic activity">
    <reaction evidence="13">
        <text>chorismate = prephenate</text>
        <dbReference type="Rhea" id="RHEA:13897"/>
        <dbReference type="ChEBI" id="CHEBI:29748"/>
        <dbReference type="ChEBI" id="CHEBI:29934"/>
        <dbReference type="EC" id="5.4.99.5"/>
    </reaction>
    <physiologicalReaction direction="left-to-right" evidence="13">
        <dbReference type="Rhea" id="RHEA:13898"/>
    </physiologicalReaction>
</comment>
<evidence type="ECO:0000256" key="4">
    <source>
        <dbReference type="ARBA" id="ARBA00012404"/>
    </source>
</evidence>
<evidence type="ECO:0000256" key="9">
    <source>
        <dbReference type="ARBA" id="ARBA00022605"/>
    </source>
</evidence>
<dbReference type="PANTHER" id="PTHR21145">
    <property type="entry name" value="CHORISMATE MUTASE"/>
    <property type="match status" value="1"/>
</dbReference>
<evidence type="ECO:0000259" key="16">
    <source>
        <dbReference type="Pfam" id="PF01817"/>
    </source>
</evidence>
<reference evidence="17 18" key="1">
    <citation type="journal article" date="2016" name="Proc. Natl. Acad. Sci. U.S.A.">
        <title>Comparative genomics of biotechnologically important yeasts.</title>
        <authorList>
            <person name="Riley R."/>
            <person name="Haridas S."/>
            <person name="Wolfe K.H."/>
            <person name="Lopes M.R."/>
            <person name="Hittinger C.T."/>
            <person name="Goeker M."/>
            <person name="Salamov A.A."/>
            <person name="Wisecaver J.H."/>
            <person name="Long T.M."/>
            <person name="Calvey C.H."/>
            <person name="Aerts A.L."/>
            <person name="Barry K.W."/>
            <person name="Choi C."/>
            <person name="Clum A."/>
            <person name="Coughlan A.Y."/>
            <person name="Deshpande S."/>
            <person name="Douglass A.P."/>
            <person name="Hanson S.J."/>
            <person name="Klenk H.-P."/>
            <person name="LaButti K.M."/>
            <person name="Lapidus A."/>
            <person name="Lindquist E.A."/>
            <person name="Lipzen A.M."/>
            <person name="Meier-Kolthoff J.P."/>
            <person name="Ohm R.A."/>
            <person name="Otillar R.P."/>
            <person name="Pangilinan J.L."/>
            <person name="Peng Y."/>
            <person name="Rokas A."/>
            <person name="Rosa C.A."/>
            <person name="Scheuner C."/>
            <person name="Sibirny A.A."/>
            <person name="Slot J.C."/>
            <person name="Stielow J.B."/>
            <person name="Sun H."/>
            <person name="Kurtzman C.P."/>
            <person name="Blackwell M."/>
            <person name="Grigoriev I.V."/>
            <person name="Jeffries T.W."/>
        </authorList>
    </citation>
    <scope>NUCLEOTIDE SEQUENCE [LARGE SCALE GENOMIC DNA]</scope>
    <source>
        <strain evidence="17 18">NRRL Y-2026</strain>
    </source>
</reference>
<dbReference type="OrthoDB" id="191918at2759"/>
<organism evidence="17 18">
    <name type="scientific">Pichia membranifaciens NRRL Y-2026</name>
    <dbReference type="NCBI Taxonomy" id="763406"/>
    <lineage>
        <taxon>Eukaryota</taxon>
        <taxon>Fungi</taxon>
        <taxon>Dikarya</taxon>
        <taxon>Ascomycota</taxon>
        <taxon>Saccharomycotina</taxon>
        <taxon>Pichiomycetes</taxon>
        <taxon>Pichiales</taxon>
        <taxon>Pichiaceae</taxon>
        <taxon>Pichia</taxon>
    </lineage>
</organism>
<dbReference type="GO" id="GO:0046417">
    <property type="term" value="P:chorismate metabolic process"/>
    <property type="evidence" value="ECO:0007669"/>
    <property type="project" value="EnsemblFungi"/>
</dbReference>
<dbReference type="GO" id="GO:0072545">
    <property type="term" value="F:L-tyrosine binding"/>
    <property type="evidence" value="ECO:0007669"/>
    <property type="project" value="EnsemblFungi"/>
</dbReference>
<dbReference type="Pfam" id="PF01817">
    <property type="entry name" value="CM_2"/>
    <property type="match status" value="1"/>
</dbReference>
<keyword evidence="10 15" id="KW-0057">Aromatic amino acid biosynthesis</keyword>
<keyword evidence="11" id="KW-0584">Phenylalanine biosynthesis</keyword>
<gene>
    <name evidence="17" type="ORF">PICMEDRAFT_73577</name>
</gene>
<dbReference type="EC" id="5.4.99.5" evidence="4 15"/>
<dbReference type="PROSITE" id="PS51169">
    <property type="entry name" value="CHORISMATE_MUT_3"/>
    <property type="match status" value="1"/>
</dbReference>
<evidence type="ECO:0000256" key="6">
    <source>
        <dbReference type="ARBA" id="ARBA00022490"/>
    </source>
</evidence>
<dbReference type="STRING" id="763406.A0A1E3NL85"/>
<dbReference type="UniPathway" id="UPA00120">
    <property type="reaction ID" value="UER00203"/>
</dbReference>
<dbReference type="Proteomes" id="UP000094455">
    <property type="component" value="Unassembled WGS sequence"/>
</dbReference>
<dbReference type="InterPro" id="IPR036263">
    <property type="entry name" value="Chorismate_II_sf"/>
</dbReference>
<comment type="subunit">
    <text evidence="3">Homodimer.</text>
</comment>
<accession>A0A1E3NL85</accession>
<evidence type="ECO:0000256" key="11">
    <source>
        <dbReference type="ARBA" id="ARBA00023222"/>
    </source>
</evidence>
<dbReference type="InterPro" id="IPR002701">
    <property type="entry name" value="CM_II_prokaryot"/>
</dbReference>
<dbReference type="NCBIfam" id="TIGR01802">
    <property type="entry name" value="CM_pl-yst"/>
    <property type="match status" value="1"/>
</dbReference>
<evidence type="ECO:0000256" key="14">
    <source>
        <dbReference type="ARBA" id="ARBA00055515"/>
    </source>
</evidence>
<name>A0A1E3NL85_9ASCO</name>
<dbReference type="FunFam" id="1.10.590.10:FF:000002">
    <property type="entry name" value="Chorismate mutase"/>
    <property type="match status" value="1"/>
</dbReference>
<dbReference type="PIRSF" id="PIRSF017318">
    <property type="entry name" value="Chor_mut_AroQ_eu"/>
    <property type="match status" value="1"/>
</dbReference>
<evidence type="ECO:0000256" key="2">
    <source>
        <dbReference type="ARBA" id="ARBA00004817"/>
    </source>
</evidence>
<dbReference type="GO" id="GO:0006571">
    <property type="term" value="P:tyrosine biosynthetic process"/>
    <property type="evidence" value="ECO:0007669"/>
    <property type="project" value="UniProtKB-KW"/>
</dbReference>
<keyword evidence="8" id="KW-0021">Allosteric enzyme</keyword>
<dbReference type="GO" id="GO:0005634">
    <property type="term" value="C:nucleus"/>
    <property type="evidence" value="ECO:0007669"/>
    <property type="project" value="EnsemblFungi"/>
</dbReference>
<dbReference type="AlphaFoldDB" id="A0A1E3NL85"/>
<dbReference type="Gene3D" id="1.10.590.10">
    <property type="entry name" value="Chorismate mutase, AroQ class superfamily, eukaryotic"/>
    <property type="match status" value="1"/>
</dbReference>
<dbReference type="RefSeq" id="XP_019017216.1">
    <property type="nucleotide sequence ID" value="XM_019164521.1"/>
</dbReference>
<dbReference type="GeneID" id="30181208"/>
<evidence type="ECO:0000313" key="17">
    <source>
        <dbReference type="EMBL" id="ODQ46103.1"/>
    </source>
</evidence>
<protein>
    <recommendedName>
        <fullName evidence="5 15">Chorismate mutase</fullName>
        <ecNumber evidence="4 15">5.4.99.5</ecNumber>
    </recommendedName>
</protein>
<keyword evidence="9 15" id="KW-0028">Amino-acid biosynthesis</keyword>
<sequence>MNFLKPESVYNLSNIREDLIRMEDTIIFNLIERSDFPCMPSIYEKNSAQIKIPDFDGSFLDWLFQQHETVESQVRRYQSPDQYPFYPQVVKKSFLPAIEYPKLLAEYFREVNVNGEIMDVYINKMIPRVAKDVGDECENFGSTALVDIFTLQSISRRIHFGMFVAEAKFQADREKYTALIERRDVDGIMANITNSAVEENILKRLMEKAKAYGTDPTAGNQGTSKVHPEAVVGIYKDWVIPLTKKVEVEYLLRRLEDKDF</sequence>
<evidence type="ECO:0000256" key="7">
    <source>
        <dbReference type="ARBA" id="ARBA00022498"/>
    </source>
</evidence>
<keyword evidence="18" id="KW-1185">Reference proteome</keyword>
<dbReference type="PANTHER" id="PTHR21145:SF12">
    <property type="entry name" value="CHORISMATE MUTASE"/>
    <property type="match status" value="1"/>
</dbReference>
<dbReference type="GO" id="GO:0120284">
    <property type="term" value="F:tryptophan binding"/>
    <property type="evidence" value="ECO:0007669"/>
    <property type="project" value="EnsemblFungi"/>
</dbReference>
<feature type="domain" description="Chorismate mutase" evidence="16">
    <location>
        <begin position="146"/>
        <end position="247"/>
    </location>
</feature>
<proteinExistence type="predicted"/>